<evidence type="ECO:0000313" key="2">
    <source>
        <dbReference type="Proteomes" id="UP000468581"/>
    </source>
</evidence>
<comment type="caution">
    <text evidence="1">The sequence shown here is derived from an EMBL/GenBank/DDBJ whole genome shotgun (WGS) entry which is preliminary data.</text>
</comment>
<accession>A0A6P0URU7</accession>
<gene>
    <name evidence="1" type="ORF">GWK08_06625</name>
</gene>
<dbReference type="RefSeq" id="WP_163606108.1">
    <property type="nucleotide sequence ID" value="NZ_JAABOO010000001.1"/>
</dbReference>
<dbReference type="EMBL" id="JAABOO010000001">
    <property type="protein sequence ID" value="NER13106.1"/>
    <property type="molecule type" value="Genomic_DNA"/>
</dbReference>
<protein>
    <submittedName>
        <fullName evidence="1">Uncharacterized protein</fullName>
    </submittedName>
</protein>
<reference evidence="1 2" key="1">
    <citation type="submission" date="2020-01" db="EMBL/GenBank/DDBJ databases">
        <title>Leptobacterium flavescens.</title>
        <authorList>
            <person name="Wang G."/>
        </authorList>
    </citation>
    <scope>NUCLEOTIDE SEQUENCE [LARGE SCALE GENOMIC DNA]</scope>
    <source>
        <strain evidence="1 2">KCTC 22160</strain>
    </source>
</reference>
<keyword evidence="2" id="KW-1185">Reference proteome</keyword>
<sequence>MQTQQEENYTVEKVLKNLKNHIKTKYNKNFPEGDLIKDHTTNFIKDRIGYSNAPVFFNPSNYPLSLFLEWKEFIIDQLELLDDKKYNKYNNTDNESLHKVINYIKNMQKTIKKGDYI</sequence>
<evidence type="ECO:0000313" key="1">
    <source>
        <dbReference type="EMBL" id="NER13106.1"/>
    </source>
</evidence>
<name>A0A6P0URU7_9FLAO</name>
<proteinExistence type="predicted"/>
<dbReference type="AlphaFoldDB" id="A0A6P0URU7"/>
<organism evidence="1 2">
    <name type="scientific">Leptobacterium flavescens</name>
    <dbReference type="NCBI Taxonomy" id="472055"/>
    <lineage>
        <taxon>Bacteria</taxon>
        <taxon>Pseudomonadati</taxon>
        <taxon>Bacteroidota</taxon>
        <taxon>Flavobacteriia</taxon>
        <taxon>Flavobacteriales</taxon>
        <taxon>Flavobacteriaceae</taxon>
        <taxon>Leptobacterium</taxon>
    </lineage>
</organism>
<dbReference type="Proteomes" id="UP000468581">
    <property type="component" value="Unassembled WGS sequence"/>
</dbReference>